<gene>
    <name evidence="2" type="ORF">HZF05_05870</name>
</gene>
<keyword evidence="3" id="KW-1185">Reference proteome</keyword>
<dbReference type="EMBL" id="JACEIB010000003">
    <property type="protein sequence ID" value="MBA2933621.1"/>
    <property type="molecule type" value="Genomic_DNA"/>
</dbReference>
<reference evidence="2 3" key="1">
    <citation type="submission" date="2020-07" db="EMBL/GenBank/DDBJ databases">
        <authorList>
            <person name="Sun Q."/>
        </authorList>
    </citation>
    <scope>NUCLEOTIDE SEQUENCE [LARGE SCALE GENOMIC DNA]</scope>
    <source>
        <strain evidence="2 3">CGMCC 1.13654</strain>
    </source>
</reference>
<feature type="transmembrane region" description="Helical" evidence="1">
    <location>
        <begin position="12"/>
        <end position="34"/>
    </location>
</feature>
<sequence length="131" mass="14453">MRMSSRTSTFRWSWLVAGSLLWIFAAYPLCLLAFGRNLRHGWEIAASQCGLLQSYNGYAYAQCMHDAADANAAQGGSISAMAALIAIGPVLLLWLAIILGLFVRSCRTVDETCATPASFYRNAQRRRWKGS</sequence>
<accession>A0A838L2L1</accession>
<evidence type="ECO:0000256" key="1">
    <source>
        <dbReference type="SAM" id="Phobius"/>
    </source>
</evidence>
<keyword evidence="1" id="KW-0812">Transmembrane</keyword>
<comment type="caution">
    <text evidence="2">The sequence shown here is derived from an EMBL/GenBank/DDBJ whole genome shotgun (WGS) entry which is preliminary data.</text>
</comment>
<keyword evidence="1" id="KW-1133">Transmembrane helix</keyword>
<name>A0A838L2L1_9SPHN</name>
<dbReference type="RefSeq" id="WP_160363437.1">
    <property type="nucleotide sequence ID" value="NZ_JACEIB010000003.1"/>
</dbReference>
<protein>
    <submittedName>
        <fullName evidence="2">Uncharacterized protein</fullName>
    </submittedName>
</protein>
<organism evidence="2 3">
    <name type="scientific">Sphingomonas chungangi</name>
    <dbReference type="NCBI Taxonomy" id="2683589"/>
    <lineage>
        <taxon>Bacteria</taxon>
        <taxon>Pseudomonadati</taxon>
        <taxon>Pseudomonadota</taxon>
        <taxon>Alphaproteobacteria</taxon>
        <taxon>Sphingomonadales</taxon>
        <taxon>Sphingomonadaceae</taxon>
        <taxon>Sphingomonas</taxon>
    </lineage>
</organism>
<dbReference type="AlphaFoldDB" id="A0A838L2L1"/>
<feature type="transmembrane region" description="Helical" evidence="1">
    <location>
        <begin position="78"/>
        <end position="102"/>
    </location>
</feature>
<evidence type="ECO:0000313" key="3">
    <source>
        <dbReference type="Proteomes" id="UP000570166"/>
    </source>
</evidence>
<keyword evidence="1" id="KW-0472">Membrane</keyword>
<dbReference type="Proteomes" id="UP000570166">
    <property type="component" value="Unassembled WGS sequence"/>
</dbReference>
<proteinExistence type="predicted"/>
<evidence type="ECO:0000313" key="2">
    <source>
        <dbReference type="EMBL" id="MBA2933621.1"/>
    </source>
</evidence>